<dbReference type="PANTHER" id="PTHR13282:SF6">
    <property type="entry name" value="PROTEIN FAM32A"/>
    <property type="match status" value="1"/>
</dbReference>
<dbReference type="Pfam" id="PF08555">
    <property type="entry name" value="FAM32A"/>
    <property type="match status" value="1"/>
</dbReference>
<dbReference type="RefSeq" id="XP_016261787.1">
    <property type="nucleotide sequence ID" value="XM_016408307.1"/>
</dbReference>
<organism evidence="2 3">
    <name type="scientific">Exophiala oligosperma</name>
    <dbReference type="NCBI Taxonomy" id="215243"/>
    <lineage>
        <taxon>Eukaryota</taxon>
        <taxon>Fungi</taxon>
        <taxon>Dikarya</taxon>
        <taxon>Ascomycota</taxon>
        <taxon>Pezizomycotina</taxon>
        <taxon>Eurotiomycetes</taxon>
        <taxon>Chaetothyriomycetidae</taxon>
        <taxon>Chaetothyriales</taxon>
        <taxon>Herpotrichiellaceae</taxon>
        <taxon>Exophiala</taxon>
    </lineage>
</organism>
<keyword evidence="3" id="KW-1185">Reference proteome</keyword>
<dbReference type="VEuPathDB" id="FungiDB:PV06_07120"/>
<dbReference type="AlphaFoldDB" id="A0A0D2ANR9"/>
<dbReference type="GeneID" id="27359194"/>
<dbReference type="OrthoDB" id="205403at2759"/>
<accession>A0A0D2ANR9</accession>
<gene>
    <name evidence="2" type="ORF">PV06_07120</name>
</gene>
<reference evidence="2 3" key="1">
    <citation type="submission" date="2015-01" db="EMBL/GenBank/DDBJ databases">
        <title>The Genome Sequence of Exophiala oligosperma CBS72588.</title>
        <authorList>
            <consortium name="The Broad Institute Genomics Platform"/>
            <person name="Cuomo C."/>
            <person name="de Hoog S."/>
            <person name="Gorbushina A."/>
            <person name="Stielow B."/>
            <person name="Teixiera M."/>
            <person name="Abouelleil A."/>
            <person name="Chapman S.B."/>
            <person name="Priest M."/>
            <person name="Young S.K."/>
            <person name="Wortman J."/>
            <person name="Nusbaum C."/>
            <person name="Birren B."/>
        </authorList>
    </citation>
    <scope>NUCLEOTIDE SEQUENCE [LARGE SCALE GENOMIC DNA]</scope>
    <source>
        <strain evidence="2 3">CBS 72588</strain>
    </source>
</reference>
<dbReference type="PANTHER" id="PTHR13282">
    <property type="entry name" value="PROTEIN FAM32A"/>
    <property type="match status" value="1"/>
</dbReference>
<name>A0A0D2ANR9_9EURO</name>
<dbReference type="EMBL" id="KN847337">
    <property type="protein sequence ID" value="KIW41571.1"/>
    <property type="molecule type" value="Genomic_DNA"/>
</dbReference>
<dbReference type="Proteomes" id="UP000053342">
    <property type="component" value="Unassembled WGS sequence"/>
</dbReference>
<feature type="compositionally biased region" description="Basic residues" evidence="1">
    <location>
        <begin position="25"/>
        <end position="34"/>
    </location>
</feature>
<evidence type="ECO:0000313" key="3">
    <source>
        <dbReference type="Proteomes" id="UP000053342"/>
    </source>
</evidence>
<evidence type="ECO:0008006" key="4">
    <source>
        <dbReference type="Google" id="ProtNLM"/>
    </source>
</evidence>
<evidence type="ECO:0000313" key="2">
    <source>
        <dbReference type="EMBL" id="KIW41571.1"/>
    </source>
</evidence>
<feature type="compositionally biased region" description="Basic and acidic residues" evidence="1">
    <location>
        <begin position="88"/>
        <end position="125"/>
    </location>
</feature>
<sequence>MAPNDYAFAGSGKLKLKGVKDAKIDKKKKKKSSSKPKEGPTDGGEDNAFHDKSVMLKNLEDEDAQFAKEDRRSLAVPDGEEVGPGAASRDEEERQVVKTEAEKRHEEQRRKRLEDRLKREGVKTHKERVEELNRYLSSLSEHHDMPRIGPG</sequence>
<evidence type="ECO:0000256" key="1">
    <source>
        <dbReference type="SAM" id="MobiDB-lite"/>
    </source>
</evidence>
<dbReference type="InterPro" id="IPR013865">
    <property type="entry name" value="FAM32A"/>
</dbReference>
<dbReference type="GO" id="GO:0005730">
    <property type="term" value="C:nucleolus"/>
    <property type="evidence" value="ECO:0007669"/>
    <property type="project" value="TreeGrafter"/>
</dbReference>
<proteinExistence type="predicted"/>
<protein>
    <recommendedName>
        <fullName evidence="4">DUF1754-domain-containing protein</fullName>
    </recommendedName>
</protein>
<dbReference type="STRING" id="215243.A0A0D2ANR9"/>
<feature type="region of interest" description="Disordered" evidence="1">
    <location>
        <begin position="1"/>
        <end position="125"/>
    </location>
</feature>
<dbReference type="HOGENOM" id="CLU_098435_1_2_1"/>